<evidence type="ECO:0000256" key="1">
    <source>
        <dbReference type="SAM" id="Phobius"/>
    </source>
</evidence>
<dbReference type="EMBL" id="ML733392">
    <property type="protein sequence ID" value="KAB8226145.1"/>
    <property type="molecule type" value="Genomic_DNA"/>
</dbReference>
<reference evidence="2 3" key="1">
    <citation type="submission" date="2019-04" db="EMBL/GenBank/DDBJ databases">
        <title>Fungal friends and foes A comparative genomics study of 23 Aspergillus species from section Flavi.</title>
        <authorList>
            <consortium name="DOE Joint Genome Institute"/>
            <person name="Kjaerbolling I."/>
            <person name="Vesth T.C."/>
            <person name="Frisvad J.C."/>
            <person name="Nybo J.L."/>
            <person name="Theobald S."/>
            <person name="Kildgaard S."/>
            <person name="Petersen T.I."/>
            <person name="Kuo A."/>
            <person name="Sato A."/>
            <person name="Lyhne E.K."/>
            <person name="Kogle M.E."/>
            <person name="Wiebenga A."/>
            <person name="Kun R.S."/>
            <person name="Lubbers R.J."/>
            <person name="Makela M.R."/>
            <person name="Barry K."/>
            <person name="Chovatia M."/>
            <person name="Clum A."/>
            <person name="Daum C."/>
            <person name="Haridas S."/>
            <person name="He G."/>
            <person name="LaButti K."/>
            <person name="Lipzen A."/>
            <person name="Mondo S."/>
            <person name="Pangilinan J."/>
            <person name="Riley R."/>
            <person name="Salamov A."/>
            <person name="Simmons B.A."/>
            <person name="Magnuson J.K."/>
            <person name="Henrissat B."/>
            <person name="Mortensen U.H."/>
            <person name="Larsen T.O."/>
            <person name="De vries R.P."/>
            <person name="Grigoriev I.V."/>
            <person name="Machida M."/>
            <person name="Baker S.E."/>
            <person name="Andersen M.R."/>
        </authorList>
    </citation>
    <scope>NUCLEOTIDE SEQUENCE [LARGE SCALE GENOMIC DNA]</scope>
    <source>
        <strain evidence="2 3">CBS 126849</strain>
    </source>
</reference>
<feature type="transmembrane region" description="Helical" evidence="1">
    <location>
        <begin position="51"/>
        <end position="73"/>
    </location>
</feature>
<gene>
    <name evidence="2" type="ORF">BDV33DRAFT_229241</name>
</gene>
<dbReference type="AlphaFoldDB" id="A0A5N6FAK1"/>
<organism evidence="2 3">
    <name type="scientific">Aspergillus novoparasiticus</name>
    <dbReference type="NCBI Taxonomy" id="986946"/>
    <lineage>
        <taxon>Eukaryota</taxon>
        <taxon>Fungi</taxon>
        <taxon>Dikarya</taxon>
        <taxon>Ascomycota</taxon>
        <taxon>Pezizomycotina</taxon>
        <taxon>Eurotiomycetes</taxon>
        <taxon>Eurotiomycetidae</taxon>
        <taxon>Eurotiales</taxon>
        <taxon>Aspergillaceae</taxon>
        <taxon>Aspergillus</taxon>
        <taxon>Aspergillus subgen. Circumdati</taxon>
    </lineage>
</organism>
<sequence>MDAYNQSTQQTYSSLGVGFAIILVFVFLRRITNYAPSLPPSHPIPAGGRMLWGFLNSNIVAQIVGYTLMAIMLRESLNKTPQRICPNPCPSKINMKFDHKEISDIVSSAVRSALAEATRVNEGGAQ</sequence>
<feature type="transmembrane region" description="Helical" evidence="1">
    <location>
        <begin position="12"/>
        <end position="31"/>
    </location>
</feature>
<accession>A0A5N6FAK1</accession>
<dbReference type="Proteomes" id="UP000326799">
    <property type="component" value="Unassembled WGS sequence"/>
</dbReference>
<protein>
    <submittedName>
        <fullName evidence="2">Uncharacterized protein</fullName>
    </submittedName>
</protein>
<keyword evidence="1" id="KW-1133">Transmembrane helix</keyword>
<keyword evidence="3" id="KW-1185">Reference proteome</keyword>
<evidence type="ECO:0000313" key="2">
    <source>
        <dbReference type="EMBL" id="KAB8226145.1"/>
    </source>
</evidence>
<name>A0A5N6FAK1_9EURO</name>
<proteinExistence type="predicted"/>
<keyword evidence="1" id="KW-0472">Membrane</keyword>
<evidence type="ECO:0000313" key="3">
    <source>
        <dbReference type="Proteomes" id="UP000326799"/>
    </source>
</evidence>
<keyword evidence="1" id="KW-0812">Transmembrane</keyword>